<protein>
    <recommendedName>
        <fullName evidence="2">Ankyrin repeat-containing domain</fullName>
    </recommendedName>
</protein>
<feature type="non-terminal residue" evidence="1">
    <location>
        <position position="488"/>
    </location>
</feature>
<dbReference type="OrthoDB" id="79728at2759"/>
<evidence type="ECO:0000313" key="1">
    <source>
        <dbReference type="EMBL" id="KAF0685213.1"/>
    </source>
</evidence>
<dbReference type="SMART" id="SM00248">
    <property type="entry name" value="ANK"/>
    <property type="match status" value="3"/>
</dbReference>
<gene>
    <name evidence="1" type="ORF">As57867_022785</name>
</gene>
<sequence>MATFLRAVLDMPSVAAIVLRFQHGVYLDVQPRFVEFAHKVQYEAAQGMYSGGYIIPGGFSHNATIGSVCGQDESTRYLTQEELGLSAICERDARFPLHLAIYEGNLALTLRIIACRPELAFVDAIETAFVCQQYDIARTLMDLQASVPQLTTRYRNQHEGNPAARIRGATVSCVAYLDNLKLLTLLREFKPSEWPTWAFESALYANARANASFLYTHCPETHFEGMLDAAARAGMLDMVHQMHADKVTCTTEAMDNAAAKGHLEIVEFLHTHRTEGCTGAAVTNAAAAGHVAVVTYLVLHRNEGDMSEALKQAVIHGHVDVVKFLLPFATSLDCRPSLDDAAANGHLTMVEYLHSLGATIHCSKIAATMAAANGYEDVVRFLMQHRSEGASPNAAHRALEGGHFVIAKYLVEENGFAIQVGSPLNLRWHRFDATTSLPEVVELLSCHGVTWQTSWMDEACSKSDVMLVQALHAHSTAGCTTAAMDNAA</sequence>
<dbReference type="InterPro" id="IPR036770">
    <property type="entry name" value="Ankyrin_rpt-contain_sf"/>
</dbReference>
<comment type="caution">
    <text evidence="1">The sequence shown here is derived from an EMBL/GenBank/DDBJ whole genome shotgun (WGS) entry which is preliminary data.</text>
</comment>
<dbReference type="PANTHER" id="PTHR46586:SF3">
    <property type="entry name" value="ANKYRIN REPEAT-CONTAINING PROTEIN"/>
    <property type="match status" value="1"/>
</dbReference>
<dbReference type="PANTHER" id="PTHR46586">
    <property type="entry name" value="ANKYRIN REPEAT-CONTAINING PROTEIN"/>
    <property type="match status" value="1"/>
</dbReference>
<name>A0A6A4XQ43_9STRA</name>
<reference evidence="1" key="1">
    <citation type="submission" date="2019-06" db="EMBL/GenBank/DDBJ databases">
        <title>Genomics analysis of Aphanomyces spp. identifies a new class of oomycete effector associated with host adaptation.</title>
        <authorList>
            <person name="Gaulin E."/>
        </authorList>
    </citation>
    <scope>NUCLEOTIDE SEQUENCE</scope>
    <source>
        <strain evidence="1">CBS 578.67</strain>
    </source>
</reference>
<dbReference type="EMBL" id="VJMH01007213">
    <property type="protein sequence ID" value="KAF0685213.1"/>
    <property type="molecule type" value="Genomic_DNA"/>
</dbReference>
<proteinExistence type="predicted"/>
<dbReference type="SUPFAM" id="SSF48403">
    <property type="entry name" value="Ankyrin repeat"/>
    <property type="match status" value="1"/>
</dbReference>
<evidence type="ECO:0008006" key="2">
    <source>
        <dbReference type="Google" id="ProtNLM"/>
    </source>
</evidence>
<dbReference type="Pfam" id="PF12796">
    <property type="entry name" value="Ank_2"/>
    <property type="match status" value="2"/>
</dbReference>
<dbReference type="InterPro" id="IPR052050">
    <property type="entry name" value="SecEffector_AnkRepeat"/>
</dbReference>
<organism evidence="1">
    <name type="scientific">Aphanomyces stellatus</name>
    <dbReference type="NCBI Taxonomy" id="120398"/>
    <lineage>
        <taxon>Eukaryota</taxon>
        <taxon>Sar</taxon>
        <taxon>Stramenopiles</taxon>
        <taxon>Oomycota</taxon>
        <taxon>Saprolegniomycetes</taxon>
        <taxon>Saprolegniales</taxon>
        <taxon>Verrucalvaceae</taxon>
        <taxon>Aphanomyces</taxon>
    </lineage>
</organism>
<dbReference type="Gene3D" id="1.25.40.20">
    <property type="entry name" value="Ankyrin repeat-containing domain"/>
    <property type="match status" value="2"/>
</dbReference>
<dbReference type="InterPro" id="IPR002110">
    <property type="entry name" value="Ankyrin_rpt"/>
</dbReference>
<dbReference type="AlphaFoldDB" id="A0A6A4XQ43"/>
<accession>A0A6A4XQ43</accession>